<dbReference type="OrthoDB" id="202614at2759"/>
<dbReference type="SUPFAM" id="SSF53335">
    <property type="entry name" value="S-adenosyl-L-methionine-dependent methyltransferases"/>
    <property type="match status" value="1"/>
</dbReference>
<dbReference type="InterPro" id="IPR036249">
    <property type="entry name" value="Thioredoxin-like_sf"/>
</dbReference>
<gene>
    <name evidence="2" type="ORF">PECAL_3P27390</name>
</gene>
<dbReference type="AlphaFoldDB" id="A0A8J2SHJ8"/>
<comment type="caution">
    <text evidence="2">The sequence shown here is derived from an EMBL/GenBank/DDBJ whole genome shotgun (WGS) entry which is preliminary data.</text>
</comment>
<evidence type="ECO:0000256" key="1">
    <source>
        <dbReference type="SAM" id="SignalP"/>
    </source>
</evidence>
<organism evidence="2 3">
    <name type="scientific">Pelagomonas calceolata</name>
    <dbReference type="NCBI Taxonomy" id="35677"/>
    <lineage>
        <taxon>Eukaryota</taxon>
        <taxon>Sar</taxon>
        <taxon>Stramenopiles</taxon>
        <taxon>Ochrophyta</taxon>
        <taxon>Pelagophyceae</taxon>
        <taxon>Pelagomonadales</taxon>
        <taxon>Pelagomonadaceae</taxon>
        <taxon>Pelagomonas</taxon>
    </lineage>
</organism>
<sequence length="450" mass="50232">MQIWGGSSDKWAAFVCVFVSHRAAAACDLHEEPEAHTYARAKACEAMLLDGELARFRAHAPSGVDIDAYVRRALAKHRFRLPHRDRFPELLGKLGLNRTAVEIGVREGHWSRMFLGRWRGRAYHGVDPLLLSADLERYRTLMPEVHAYGVETIAALENDPRWHFHHGLDHKFVDAFSDGSLDFVYIDSAHNYRDVTDTFDRWWPKLRPGGIIAGHDYCVGRSKGREEGVGEWPRPDIAPELAAARVPTCGVYACIVGEFCYPKDKKRRGQEKIGFSGVALAAREAVARRGSRLQFTGEGGVVGNPSTAAGKPLCDSNGVRGFPTIKYGDPSDLQAYEGGRDEKALKKFAEEKLVPMCSVKNIDLCSADKKAELEKYMALDTEELTKLITAQEDELKQIEEEFKKSVEGLQKLYEGYTKDKEEKMAKLKDGGLGLMKSVKASRKGASKDEL</sequence>
<accession>A0A8J2SHJ8</accession>
<feature type="signal peptide" evidence="1">
    <location>
        <begin position="1"/>
        <end position="25"/>
    </location>
</feature>
<evidence type="ECO:0000313" key="2">
    <source>
        <dbReference type="EMBL" id="CAH0372718.1"/>
    </source>
</evidence>
<dbReference type="Proteomes" id="UP000789595">
    <property type="component" value="Unassembled WGS sequence"/>
</dbReference>
<protein>
    <recommendedName>
        <fullName evidence="4">Thioredoxin domain-containing protein</fullName>
    </recommendedName>
</protein>
<dbReference type="Pfam" id="PF13578">
    <property type="entry name" value="Methyltransf_24"/>
    <property type="match status" value="1"/>
</dbReference>
<name>A0A8J2SHJ8_9STRA</name>
<dbReference type="EMBL" id="CAKKNE010000003">
    <property type="protein sequence ID" value="CAH0372718.1"/>
    <property type="molecule type" value="Genomic_DNA"/>
</dbReference>
<keyword evidence="3" id="KW-1185">Reference proteome</keyword>
<keyword evidence="1" id="KW-0732">Signal</keyword>
<reference evidence="2" key="1">
    <citation type="submission" date="2021-11" db="EMBL/GenBank/DDBJ databases">
        <authorList>
            <consortium name="Genoscope - CEA"/>
            <person name="William W."/>
        </authorList>
    </citation>
    <scope>NUCLEOTIDE SEQUENCE</scope>
</reference>
<dbReference type="Gene3D" id="3.40.30.10">
    <property type="entry name" value="Glutaredoxin"/>
    <property type="match status" value="1"/>
</dbReference>
<dbReference type="Gene3D" id="3.40.50.150">
    <property type="entry name" value="Vaccinia Virus protein VP39"/>
    <property type="match status" value="1"/>
</dbReference>
<evidence type="ECO:0008006" key="4">
    <source>
        <dbReference type="Google" id="ProtNLM"/>
    </source>
</evidence>
<dbReference type="InterPro" id="IPR029063">
    <property type="entry name" value="SAM-dependent_MTases_sf"/>
</dbReference>
<feature type="chain" id="PRO_5035298442" description="Thioredoxin domain-containing protein" evidence="1">
    <location>
        <begin position="26"/>
        <end position="450"/>
    </location>
</feature>
<evidence type="ECO:0000313" key="3">
    <source>
        <dbReference type="Proteomes" id="UP000789595"/>
    </source>
</evidence>
<dbReference type="SUPFAM" id="SSF52833">
    <property type="entry name" value="Thioredoxin-like"/>
    <property type="match status" value="1"/>
</dbReference>
<proteinExistence type="predicted"/>